<evidence type="ECO:0000313" key="24">
    <source>
        <dbReference type="Proteomes" id="UP001178508"/>
    </source>
</evidence>
<dbReference type="FunFam" id="3.30.200.20:FF:000057">
    <property type="entry name" value="Serine/threonine-protein kinase DCLK1 isoform 2"/>
    <property type="match status" value="1"/>
</dbReference>
<evidence type="ECO:0000256" key="18">
    <source>
        <dbReference type="ARBA" id="ARBA00080759"/>
    </source>
</evidence>
<dbReference type="Proteomes" id="UP001178508">
    <property type="component" value="Chromosome 23"/>
</dbReference>
<dbReference type="PROSITE" id="PS00107">
    <property type="entry name" value="PROTEIN_KINASE_ATP"/>
    <property type="match status" value="1"/>
</dbReference>
<dbReference type="GO" id="GO:0005856">
    <property type="term" value="C:cytoskeleton"/>
    <property type="evidence" value="ECO:0007669"/>
    <property type="project" value="UniProtKB-SubCell"/>
</dbReference>
<evidence type="ECO:0000256" key="17">
    <source>
        <dbReference type="ARBA" id="ARBA00079902"/>
    </source>
</evidence>
<dbReference type="GO" id="GO:0005524">
    <property type="term" value="F:ATP binding"/>
    <property type="evidence" value="ECO:0007669"/>
    <property type="project" value="UniProtKB-UniRule"/>
</dbReference>
<comment type="catalytic activity">
    <reaction evidence="13">
        <text>L-threonyl-[protein] + ATP = O-phospho-L-threonyl-[protein] + ADP + H(+)</text>
        <dbReference type="Rhea" id="RHEA:46608"/>
        <dbReference type="Rhea" id="RHEA-COMP:11060"/>
        <dbReference type="Rhea" id="RHEA-COMP:11605"/>
        <dbReference type="ChEBI" id="CHEBI:15378"/>
        <dbReference type="ChEBI" id="CHEBI:30013"/>
        <dbReference type="ChEBI" id="CHEBI:30616"/>
        <dbReference type="ChEBI" id="CHEBI:61977"/>
        <dbReference type="ChEBI" id="CHEBI:456216"/>
        <dbReference type="EC" id="2.7.11.1"/>
    </reaction>
</comment>
<evidence type="ECO:0000256" key="9">
    <source>
        <dbReference type="ARBA" id="ARBA00022741"/>
    </source>
</evidence>
<proteinExistence type="inferred from homology"/>
<evidence type="ECO:0000256" key="2">
    <source>
        <dbReference type="ARBA" id="ARBA00005354"/>
    </source>
</evidence>
<accession>A0AAV1HLS2</accession>
<evidence type="ECO:0000256" key="10">
    <source>
        <dbReference type="ARBA" id="ARBA00022777"/>
    </source>
</evidence>
<evidence type="ECO:0000256" key="6">
    <source>
        <dbReference type="ARBA" id="ARBA00022553"/>
    </source>
</evidence>
<feature type="compositionally biased region" description="Low complexity" evidence="20">
    <location>
        <begin position="176"/>
        <end position="199"/>
    </location>
</feature>
<feature type="region of interest" description="Disordered" evidence="20">
    <location>
        <begin position="1"/>
        <end position="55"/>
    </location>
</feature>
<dbReference type="InterPro" id="IPR008271">
    <property type="entry name" value="Ser/Thr_kinase_AS"/>
</dbReference>
<keyword evidence="4" id="KW-0963">Cytoplasm</keyword>
<feature type="compositionally biased region" description="Low complexity" evidence="20">
    <location>
        <begin position="364"/>
        <end position="382"/>
    </location>
</feature>
<evidence type="ECO:0000256" key="5">
    <source>
        <dbReference type="ARBA" id="ARBA00022527"/>
    </source>
</evidence>
<evidence type="ECO:0000259" key="21">
    <source>
        <dbReference type="PROSITE" id="PS50011"/>
    </source>
</evidence>
<evidence type="ECO:0000256" key="11">
    <source>
        <dbReference type="ARBA" id="ARBA00022840"/>
    </source>
</evidence>
<dbReference type="SUPFAM" id="SSF89837">
    <property type="entry name" value="Doublecortin (DC)"/>
    <property type="match status" value="2"/>
</dbReference>
<feature type="compositionally biased region" description="Low complexity" evidence="20">
    <location>
        <begin position="42"/>
        <end position="53"/>
    </location>
</feature>
<feature type="compositionally biased region" description="Polar residues" evidence="20">
    <location>
        <begin position="691"/>
        <end position="705"/>
    </location>
</feature>
<evidence type="ECO:0000256" key="12">
    <source>
        <dbReference type="ARBA" id="ARBA00023212"/>
    </source>
</evidence>
<dbReference type="Gene3D" id="3.30.200.20">
    <property type="entry name" value="Phosphorylase Kinase, domain 1"/>
    <property type="match status" value="1"/>
</dbReference>
<dbReference type="InterPro" id="IPR000719">
    <property type="entry name" value="Prot_kinase_dom"/>
</dbReference>
<dbReference type="PROSITE" id="PS50011">
    <property type="entry name" value="PROTEIN_KINASE_DOM"/>
    <property type="match status" value="1"/>
</dbReference>
<evidence type="ECO:0000256" key="14">
    <source>
        <dbReference type="ARBA" id="ARBA00048679"/>
    </source>
</evidence>
<evidence type="ECO:0000256" key="8">
    <source>
        <dbReference type="ARBA" id="ARBA00022737"/>
    </source>
</evidence>
<dbReference type="FunFam" id="3.10.20.230:FF:000002">
    <property type="entry name" value="serine/threonine-protein kinase DCLK2 isoform X1"/>
    <property type="match status" value="1"/>
</dbReference>
<evidence type="ECO:0000256" key="20">
    <source>
        <dbReference type="SAM" id="MobiDB-lite"/>
    </source>
</evidence>
<evidence type="ECO:0000256" key="16">
    <source>
        <dbReference type="ARBA" id="ARBA00079695"/>
    </source>
</evidence>
<feature type="domain" description="Doublecortin" evidence="22">
    <location>
        <begin position="219"/>
        <end position="302"/>
    </location>
</feature>
<feature type="domain" description="Protein kinase" evidence="21">
    <location>
        <begin position="427"/>
        <end position="684"/>
    </location>
</feature>
<dbReference type="CDD" id="cd17069">
    <property type="entry name" value="DCX2"/>
    <property type="match status" value="1"/>
</dbReference>
<feature type="region of interest" description="Disordered" evidence="20">
    <location>
        <begin position="684"/>
        <end position="726"/>
    </location>
</feature>
<comment type="catalytic activity">
    <reaction evidence="14">
        <text>L-seryl-[protein] + ATP = O-phospho-L-seryl-[protein] + ADP + H(+)</text>
        <dbReference type="Rhea" id="RHEA:17989"/>
        <dbReference type="Rhea" id="RHEA-COMP:9863"/>
        <dbReference type="Rhea" id="RHEA-COMP:11604"/>
        <dbReference type="ChEBI" id="CHEBI:15378"/>
        <dbReference type="ChEBI" id="CHEBI:29999"/>
        <dbReference type="ChEBI" id="CHEBI:30616"/>
        <dbReference type="ChEBI" id="CHEBI:83421"/>
        <dbReference type="ChEBI" id="CHEBI:456216"/>
        <dbReference type="EC" id="2.7.11.1"/>
    </reaction>
</comment>
<dbReference type="AlphaFoldDB" id="A0AAV1HLS2"/>
<dbReference type="EC" id="2.7.11.1" evidence="3"/>
<dbReference type="InterPro" id="IPR036572">
    <property type="entry name" value="Doublecortin_dom_sf"/>
</dbReference>
<feature type="binding site" evidence="19">
    <location>
        <position position="456"/>
    </location>
    <ligand>
        <name>ATP</name>
        <dbReference type="ChEBI" id="CHEBI:30616"/>
    </ligand>
</feature>
<gene>
    <name evidence="23" type="ORF">XNOV1_A029685</name>
</gene>
<dbReference type="InterPro" id="IPR011009">
    <property type="entry name" value="Kinase-like_dom_sf"/>
</dbReference>
<dbReference type="Gene3D" id="3.10.20.230">
    <property type="entry name" value="Doublecortin domain"/>
    <property type="match status" value="2"/>
</dbReference>
<feature type="region of interest" description="Disordered" evidence="20">
    <location>
        <begin position="316"/>
        <end position="416"/>
    </location>
</feature>
<dbReference type="SMART" id="SM00537">
    <property type="entry name" value="DCX"/>
    <property type="match status" value="2"/>
</dbReference>
<dbReference type="Pfam" id="PF03607">
    <property type="entry name" value="DCX"/>
    <property type="match status" value="2"/>
</dbReference>
<evidence type="ECO:0000256" key="19">
    <source>
        <dbReference type="PROSITE-ProRule" id="PRU10141"/>
    </source>
</evidence>
<dbReference type="SMART" id="SM00220">
    <property type="entry name" value="S_TKc"/>
    <property type="match status" value="1"/>
</dbReference>
<dbReference type="Pfam" id="PF00069">
    <property type="entry name" value="Pkinase"/>
    <property type="match status" value="1"/>
</dbReference>
<keyword evidence="11 19" id="KW-0067">ATP-binding</keyword>
<dbReference type="Gene3D" id="1.10.510.10">
    <property type="entry name" value="Transferase(Phosphotransferase) domain 1"/>
    <property type="match status" value="1"/>
</dbReference>
<dbReference type="PANTHER" id="PTHR24347">
    <property type="entry name" value="SERINE/THREONINE-PROTEIN KINASE"/>
    <property type="match status" value="1"/>
</dbReference>
<keyword evidence="6" id="KW-0597">Phosphoprotein</keyword>
<dbReference type="InterPro" id="IPR003533">
    <property type="entry name" value="Doublecortin_dom"/>
</dbReference>
<sequence>MSLSKTLELEHFDERDKVRRGRSPRAKRDDSTSSAGGGGSGPSSRGSSLVPSPAHSANCSYYRTRTLQALTSEKRAKKVRFYRNGDRYFKGLVYAVSSDRFRSYDALLMELTRSLADNLHLPQGVRTIYTIDGSKITSMDELVEGECYVCASNEPYRKVDYTKISIPSWKPGASAGVSTTSSPRPSTVSTGVSASTGAGSKDRLESRESRESKDFIKPKLVTVIRSGVKPRKAVRILLNKKTAHSFEQVLADITEAIKLDSGAVKRLYTLDGKQLTCLQDFFGDDDVFMACGPEKFRYAQDDFVLTHSSKTPTFVNEVRAKASRSGASTKTTTPKSPSGSGFTSSRTPPRGPSRTKSPGPANEASAGKSSRSSPSPTSPGTRRSLKISPRRASSTDVNGEAEQTDEDATGEVNGNRSVSSSIINEKYKVGKVIGDGNFAVVKECVERSTGQEYALKIIDKARCCGKEHLIENEVAVLRRVRHPSIIQLIEVDETPSQLFLVMELVKGGDLFDAITSSTKYSERDASAMVFNLAGAIKYLHRMNIVHRDIKPENLLVCEYPDGTKSLKLGDFGLATVVEGPLYTVCGTPTYVAPEIIAETGYGLKVDIWAAGVITYILLCGFPPFRSENNVQEELFDQILRGKLEFPSPDWDTISLPAKMLISQMLQVNVDTRFTAEEVLSHPWVTDEAPVDSNTVSSNEDQTSGDTLEPEQESPILETKQIPSPLV</sequence>
<feature type="compositionally biased region" description="Low complexity" evidence="20">
    <location>
        <begin position="328"/>
        <end position="348"/>
    </location>
</feature>
<keyword evidence="7" id="KW-0808">Transferase</keyword>
<organism evidence="23 24">
    <name type="scientific">Xyrichtys novacula</name>
    <name type="common">Pearly razorfish</name>
    <name type="synonym">Hemipteronotus novacula</name>
    <dbReference type="NCBI Taxonomy" id="13765"/>
    <lineage>
        <taxon>Eukaryota</taxon>
        <taxon>Metazoa</taxon>
        <taxon>Chordata</taxon>
        <taxon>Craniata</taxon>
        <taxon>Vertebrata</taxon>
        <taxon>Euteleostomi</taxon>
        <taxon>Actinopterygii</taxon>
        <taxon>Neopterygii</taxon>
        <taxon>Teleostei</taxon>
        <taxon>Neoteleostei</taxon>
        <taxon>Acanthomorphata</taxon>
        <taxon>Eupercaria</taxon>
        <taxon>Labriformes</taxon>
        <taxon>Labridae</taxon>
        <taxon>Xyrichtys</taxon>
    </lineage>
</organism>
<protein>
    <recommendedName>
        <fullName evidence="15">Serine/threonine-protein kinase DCLK2</fullName>
        <ecNumber evidence="3">2.7.11.1</ecNumber>
    </recommendedName>
    <alternativeName>
        <fullName evidence="18">CaMK-like CREB regulatory kinase 2</fullName>
    </alternativeName>
    <alternativeName>
        <fullName evidence="16">Doublecortin-like and CAM kinase-like 2</fullName>
    </alternativeName>
    <alternativeName>
        <fullName evidence="17">Doublecortin-like kinase 2</fullName>
    </alternativeName>
</protein>
<dbReference type="GO" id="GO:0007417">
    <property type="term" value="P:central nervous system development"/>
    <property type="evidence" value="ECO:0007669"/>
    <property type="project" value="UniProtKB-ARBA"/>
</dbReference>
<keyword evidence="8" id="KW-0677">Repeat</keyword>
<keyword evidence="9 19" id="KW-0547">Nucleotide-binding</keyword>
<evidence type="ECO:0000256" key="3">
    <source>
        <dbReference type="ARBA" id="ARBA00012513"/>
    </source>
</evidence>
<keyword evidence="24" id="KW-1185">Reference proteome</keyword>
<name>A0AAV1HLS2_XYRNO</name>
<dbReference type="SUPFAM" id="SSF56112">
    <property type="entry name" value="Protein kinase-like (PK-like)"/>
    <property type="match status" value="1"/>
</dbReference>
<keyword evidence="12" id="KW-0206">Cytoskeleton</keyword>
<dbReference type="GO" id="GO:0035556">
    <property type="term" value="P:intracellular signal transduction"/>
    <property type="evidence" value="ECO:0007669"/>
    <property type="project" value="InterPro"/>
</dbReference>
<comment type="similarity">
    <text evidence="2">Belongs to the protein kinase superfamily. CAMK Ser/Thr protein kinase family. CaMK subfamily.</text>
</comment>
<reference evidence="23" key="1">
    <citation type="submission" date="2023-08" db="EMBL/GenBank/DDBJ databases">
        <authorList>
            <person name="Alioto T."/>
            <person name="Alioto T."/>
            <person name="Gomez Garrido J."/>
        </authorList>
    </citation>
    <scope>NUCLEOTIDE SEQUENCE</scope>
</reference>
<dbReference type="EMBL" id="OY660886">
    <property type="protein sequence ID" value="CAJ1085764.1"/>
    <property type="molecule type" value="Genomic_DNA"/>
</dbReference>
<evidence type="ECO:0000256" key="13">
    <source>
        <dbReference type="ARBA" id="ARBA00047899"/>
    </source>
</evidence>
<comment type="subcellular location">
    <subcellularLocation>
        <location evidence="1">Cytoplasm</location>
        <location evidence="1">Cytoskeleton</location>
    </subcellularLocation>
</comment>
<dbReference type="PROSITE" id="PS50309">
    <property type="entry name" value="DC"/>
    <property type="match status" value="2"/>
</dbReference>
<evidence type="ECO:0000256" key="7">
    <source>
        <dbReference type="ARBA" id="ARBA00022679"/>
    </source>
</evidence>
<dbReference type="PROSITE" id="PS00108">
    <property type="entry name" value="PROTEIN_KINASE_ST"/>
    <property type="match status" value="1"/>
</dbReference>
<evidence type="ECO:0000259" key="22">
    <source>
        <dbReference type="PROSITE" id="PS50309"/>
    </source>
</evidence>
<evidence type="ECO:0000313" key="23">
    <source>
        <dbReference type="EMBL" id="CAJ1085764.1"/>
    </source>
</evidence>
<dbReference type="FunFam" id="3.10.20.230:FF:000001">
    <property type="entry name" value="serine/threonine-protein kinase DCLK1 isoform X1"/>
    <property type="match status" value="1"/>
</dbReference>
<dbReference type="InterPro" id="IPR017441">
    <property type="entry name" value="Protein_kinase_ATP_BS"/>
</dbReference>
<keyword evidence="10 23" id="KW-0418">Kinase</keyword>
<evidence type="ECO:0000256" key="1">
    <source>
        <dbReference type="ARBA" id="ARBA00004245"/>
    </source>
</evidence>
<dbReference type="FunFam" id="1.10.510.10:FF:000066">
    <property type="entry name" value="Serine/threonine-protein kinase DCLK1 isoform 2"/>
    <property type="match status" value="1"/>
</dbReference>
<keyword evidence="5" id="KW-0723">Serine/threonine-protein kinase</keyword>
<feature type="domain" description="Doublecortin" evidence="22">
    <location>
        <begin position="77"/>
        <end position="162"/>
    </location>
</feature>
<feature type="region of interest" description="Disordered" evidence="20">
    <location>
        <begin position="173"/>
        <end position="211"/>
    </location>
</feature>
<feature type="compositionally biased region" description="Basic and acidic residues" evidence="20">
    <location>
        <begin position="7"/>
        <end position="17"/>
    </location>
</feature>
<dbReference type="GO" id="GO:0004674">
    <property type="term" value="F:protein serine/threonine kinase activity"/>
    <property type="evidence" value="ECO:0007669"/>
    <property type="project" value="UniProtKB-KW"/>
</dbReference>
<feature type="compositionally biased region" description="Basic and acidic residues" evidence="20">
    <location>
        <begin position="200"/>
        <end position="211"/>
    </location>
</feature>
<evidence type="ECO:0000256" key="15">
    <source>
        <dbReference type="ARBA" id="ARBA00070436"/>
    </source>
</evidence>
<evidence type="ECO:0000256" key="4">
    <source>
        <dbReference type="ARBA" id="ARBA00022490"/>
    </source>
</evidence>